<evidence type="ECO:0000259" key="2">
    <source>
        <dbReference type="PROSITE" id="PS50280"/>
    </source>
</evidence>
<dbReference type="AlphaFoldDB" id="A0A9W4S4Q1"/>
<evidence type="ECO:0000313" key="4">
    <source>
        <dbReference type="Proteomes" id="UP001152533"/>
    </source>
</evidence>
<gene>
    <name evidence="3" type="ORF">CGXH109_LOCUS125502</name>
</gene>
<feature type="domain" description="SET" evidence="2">
    <location>
        <begin position="209"/>
        <end position="359"/>
    </location>
</feature>
<comment type="caution">
    <text evidence="3">The sequence shown here is derived from an EMBL/GenBank/DDBJ whole genome shotgun (WGS) entry which is preliminary data.</text>
</comment>
<evidence type="ECO:0000256" key="1">
    <source>
        <dbReference type="SAM" id="MobiDB-lite"/>
    </source>
</evidence>
<dbReference type="OrthoDB" id="3180714at2759"/>
<dbReference type="CDD" id="cd20071">
    <property type="entry name" value="SET_SMYD"/>
    <property type="match status" value="1"/>
</dbReference>
<dbReference type="PANTHER" id="PTHR47332">
    <property type="entry name" value="SET DOMAIN-CONTAINING PROTEIN 5"/>
    <property type="match status" value="1"/>
</dbReference>
<dbReference type="Proteomes" id="UP001152533">
    <property type="component" value="Unassembled WGS sequence"/>
</dbReference>
<feature type="compositionally biased region" description="Acidic residues" evidence="1">
    <location>
        <begin position="152"/>
        <end position="164"/>
    </location>
</feature>
<protein>
    <recommendedName>
        <fullName evidence="2">SET domain-containing protein</fullName>
    </recommendedName>
</protein>
<reference evidence="3" key="1">
    <citation type="submission" date="2022-08" db="EMBL/GenBank/DDBJ databases">
        <authorList>
            <person name="Giroux E."/>
            <person name="Giroux E."/>
        </authorList>
    </citation>
    <scope>NUCLEOTIDE SEQUENCE</scope>
    <source>
        <strain evidence="3">H1091258</strain>
    </source>
</reference>
<dbReference type="SMART" id="SM00317">
    <property type="entry name" value="SET"/>
    <property type="match status" value="1"/>
</dbReference>
<name>A0A9W4S4Q1_9PEZI</name>
<dbReference type="PROSITE" id="PS50280">
    <property type="entry name" value="SET"/>
    <property type="match status" value="1"/>
</dbReference>
<proteinExistence type="predicted"/>
<feature type="region of interest" description="Disordered" evidence="1">
    <location>
        <begin position="99"/>
        <end position="164"/>
    </location>
</feature>
<dbReference type="InterPro" id="IPR001214">
    <property type="entry name" value="SET_dom"/>
</dbReference>
<dbReference type="Pfam" id="PF00856">
    <property type="entry name" value="SET"/>
    <property type="match status" value="1"/>
</dbReference>
<accession>A0A9W4S4Q1</accession>
<evidence type="ECO:0000313" key="3">
    <source>
        <dbReference type="EMBL" id="CAI0653244.1"/>
    </source>
</evidence>
<dbReference type="InterPro" id="IPR053185">
    <property type="entry name" value="SET_domain_protein"/>
</dbReference>
<dbReference type="PANTHER" id="PTHR47332:SF4">
    <property type="entry name" value="SET DOMAIN-CONTAINING PROTEIN 5"/>
    <property type="match status" value="1"/>
</dbReference>
<feature type="compositionally biased region" description="Basic and acidic residues" evidence="1">
    <location>
        <begin position="12"/>
        <end position="27"/>
    </location>
</feature>
<dbReference type="InterPro" id="IPR046341">
    <property type="entry name" value="SET_dom_sf"/>
</dbReference>
<dbReference type="SUPFAM" id="SSF82199">
    <property type="entry name" value="SET domain"/>
    <property type="match status" value="1"/>
</dbReference>
<keyword evidence="4" id="KW-1185">Reference proteome</keyword>
<feature type="region of interest" description="Disordered" evidence="1">
    <location>
        <begin position="1"/>
        <end position="27"/>
    </location>
</feature>
<dbReference type="EMBL" id="CAMGZC010001597">
    <property type="protein sequence ID" value="CAI0653244.1"/>
    <property type="molecule type" value="Genomic_DNA"/>
</dbReference>
<dbReference type="Gene3D" id="2.170.270.10">
    <property type="entry name" value="SET domain"/>
    <property type="match status" value="1"/>
</dbReference>
<feature type="compositionally biased region" description="Acidic residues" evidence="1">
    <location>
        <begin position="102"/>
        <end position="142"/>
    </location>
</feature>
<organism evidence="3 4">
    <name type="scientific">Colletotrichum noveboracense</name>
    <dbReference type="NCBI Taxonomy" id="2664923"/>
    <lineage>
        <taxon>Eukaryota</taxon>
        <taxon>Fungi</taxon>
        <taxon>Dikarya</taxon>
        <taxon>Ascomycota</taxon>
        <taxon>Pezizomycotina</taxon>
        <taxon>Sordariomycetes</taxon>
        <taxon>Hypocreomycetidae</taxon>
        <taxon>Glomerellales</taxon>
        <taxon>Glomerellaceae</taxon>
        <taxon>Colletotrichum</taxon>
        <taxon>Colletotrichum gloeosporioides species complex</taxon>
    </lineage>
</organism>
<sequence length="388" mass="43429">MLPSPLATGEPLAHDPPRPHSRDGRTNEKIQSLDLDAILPVDCDSMRVNEVISLQMQIGLKDLKEDFMLFSEAVGSKLQPLHSKHMTWRTIPLVRNIVVGGEPDDEDGSDDDDSDDDDSDDDDNDDEDDEDDDEDDEDDGDYDILSPFDMNDVSDTDVTSEEDDESVELIITGFGHDLETLKPAGLPLLRATKGEDGFEEERPIIFQNEFFEIRRSPVAGWGAFATRKLDKGDQILVEKALYHATYEDVESSVLNLHEHEQKVANDLHAHFGRDGETKAQAVWNTNAFASKLPKDTVSTRKKGSGACRDVAGLFPIAARFNHSCNPKVGHRYDAEEEVLIFEVRAWVIEEGDELTISYGKDPSVLYYKFGFNCGCGYCGGFDDSRWNF</sequence>